<dbReference type="InterPro" id="IPR032675">
    <property type="entry name" value="LRR_dom_sf"/>
</dbReference>
<evidence type="ECO:0000256" key="3">
    <source>
        <dbReference type="ARBA" id="ARBA00022737"/>
    </source>
</evidence>
<keyword evidence="5" id="KW-1133">Transmembrane helix</keyword>
<keyword evidence="2" id="KW-0732">Signal</keyword>
<evidence type="ECO:0000313" key="9">
    <source>
        <dbReference type="Proteomes" id="UP000270296"/>
    </source>
</evidence>
<keyword evidence="5" id="KW-0812">Transmembrane</keyword>
<feature type="domain" description="LRRCT" evidence="7">
    <location>
        <begin position="12"/>
        <end position="61"/>
    </location>
</feature>
<dbReference type="SMART" id="SM00082">
    <property type="entry name" value="LRRCT"/>
    <property type="match status" value="1"/>
</dbReference>
<dbReference type="InterPro" id="IPR001611">
    <property type="entry name" value="Leu-rich_rpt"/>
</dbReference>
<dbReference type="Proteomes" id="UP000270296">
    <property type="component" value="Unassembled WGS sequence"/>
</dbReference>
<dbReference type="EMBL" id="UZAM01013299">
    <property type="protein sequence ID" value="VDP26887.1"/>
    <property type="molecule type" value="Genomic_DNA"/>
</dbReference>
<evidence type="ECO:0000256" key="2">
    <source>
        <dbReference type="ARBA" id="ARBA00022729"/>
    </source>
</evidence>
<dbReference type="InterPro" id="IPR050467">
    <property type="entry name" value="LRFN"/>
</dbReference>
<evidence type="ECO:0000256" key="5">
    <source>
        <dbReference type="SAM" id="Phobius"/>
    </source>
</evidence>
<name>A0A183J1Y2_9BILA</name>
<evidence type="ECO:0000259" key="6">
    <source>
        <dbReference type="SMART" id="SM00013"/>
    </source>
</evidence>
<dbReference type="Pfam" id="PF01462">
    <property type="entry name" value="LRRNT"/>
    <property type="match status" value="1"/>
</dbReference>
<organism evidence="10">
    <name type="scientific">Soboliphyme baturini</name>
    <dbReference type="NCBI Taxonomy" id="241478"/>
    <lineage>
        <taxon>Eukaryota</taxon>
        <taxon>Metazoa</taxon>
        <taxon>Ecdysozoa</taxon>
        <taxon>Nematoda</taxon>
        <taxon>Enoplea</taxon>
        <taxon>Dorylaimia</taxon>
        <taxon>Dioctophymatida</taxon>
        <taxon>Dioctophymatoidea</taxon>
        <taxon>Soboliphymatidae</taxon>
        <taxon>Soboliphyme</taxon>
    </lineage>
</organism>
<keyword evidence="4" id="KW-0325">Glycoprotein</keyword>
<accession>A0A183J1Y2</accession>
<dbReference type="SUPFAM" id="SSF52058">
    <property type="entry name" value="L domain-like"/>
    <property type="match status" value="1"/>
</dbReference>
<reference evidence="8 9" key="2">
    <citation type="submission" date="2018-11" db="EMBL/GenBank/DDBJ databases">
        <authorList>
            <consortium name="Pathogen Informatics"/>
        </authorList>
    </citation>
    <scope>NUCLEOTIDE SEQUENCE [LARGE SCALE GENOMIC DNA]</scope>
</reference>
<dbReference type="InterPro" id="IPR003591">
    <property type="entry name" value="Leu-rich_rpt_typical-subtyp"/>
</dbReference>
<proteinExistence type="predicted"/>
<evidence type="ECO:0000259" key="7">
    <source>
        <dbReference type="SMART" id="SM00082"/>
    </source>
</evidence>
<dbReference type="SMART" id="SM00369">
    <property type="entry name" value="LRR_TYP"/>
    <property type="match status" value="2"/>
</dbReference>
<evidence type="ECO:0000313" key="8">
    <source>
        <dbReference type="EMBL" id="VDP26887.1"/>
    </source>
</evidence>
<feature type="domain" description="LRRNT" evidence="6">
    <location>
        <begin position="76"/>
        <end position="108"/>
    </location>
</feature>
<dbReference type="Gene3D" id="3.80.10.10">
    <property type="entry name" value="Ribonuclease Inhibitor"/>
    <property type="match status" value="3"/>
</dbReference>
<keyword evidence="1" id="KW-0433">Leucine-rich repeat</keyword>
<dbReference type="PANTHER" id="PTHR45842">
    <property type="entry name" value="SYNAPTIC ADHESION-LIKE MOLECULE SALM"/>
    <property type="match status" value="1"/>
</dbReference>
<keyword evidence="9" id="KW-1185">Reference proteome</keyword>
<dbReference type="OrthoDB" id="283575at2759"/>
<reference evidence="10" key="1">
    <citation type="submission" date="2016-06" db="UniProtKB">
        <authorList>
            <consortium name="WormBaseParasite"/>
        </authorList>
    </citation>
    <scope>IDENTIFICATION</scope>
</reference>
<sequence>MKWTLFRRLADNHLVCDCRLTWLARWLNRHPRLGLNTRCQAPVFLRGRNLAEVDEDELQCSGIENHLETGCQRLSVCPPMCACTESTIDCRDRSLTQVPPNLPDTTSELYVSCFYTFYDAYAEFCISVETGAKPDFLFALKSIFESEEHETTVMTLATTPSVKSPRMLLKAWNLSVHCTKCVFFCFSVFFVILWLYNLQLLLLNANKLQCIRKETFSALSNLNLLSLYDNQIKSLADGTFADLIHLQTL</sequence>
<feature type="transmembrane region" description="Helical" evidence="5">
    <location>
        <begin position="171"/>
        <end position="196"/>
    </location>
</feature>
<evidence type="ECO:0000313" key="10">
    <source>
        <dbReference type="WBParaSite" id="SBAD_0001023101-mRNA-1"/>
    </source>
</evidence>
<evidence type="ECO:0000256" key="4">
    <source>
        <dbReference type="ARBA" id="ARBA00023180"/>
    </source>
</evidence>
<dbReference type="AlphaFoldDB" id="A0A183J1Y2"/>
<keyword evidence="3" id="KW-0677">Repeat</keyword>
<protein>
    <submittedName>
        <fullName evidence="10">LRRNT domain-containing protein</fullName>
    </submittedName>
</protein>
<evidence type="ECO:0000256" key="1">
    <source>
        <dbReference type="ARBA" id="ARBA00022614"/>
    </source>
</evidence>
<dbReference type="InterPro" id="IPR000483">
    <property type="entry name" value="Cys-rich_flank_reg_C"/>
</dbReference>
<dbReference type="PANTHER" id="PTHR45842:SF12">
    <property type="entry name" value="KEKKON 5, ISOFORM A"/>
    <property type="match status" value="1"/>
</dbReference>
<dbReference type="WBParaSite" id="SBAD_0001023101-mRNA-1">
    <property type="protein sequence ID" value="SBAD_0001023101-mRNA-1"/>
    <property type="gene ID" value="SBAD_0001023101"/>
</dbReference>
<dbReference type="InterPro" id="IPR000372">
    <property type="entry name" value="LRRNT"/>
</dbReference>
<dbReference type="Pfam" id="PF13855">
    <property type="entry name" value="LRR_8"/>
    <property type="match status" value="1"/>
</dbReference>
<keyword evidence="5" id="KW-0472">Membrane</keyword>
<dbReference type="SMART" id="SM00013">
    <property type="entry name" value="LRRNT"/>
    <property type="match status" value="1"/>
</dbReference>
<gene>
    <name evidence="8" type="ORF">SBAD_LOCUS9880</name>
</gene>
<dbReference type="Pfam" id="PF01463">
    <property type="entry name" value="LRRCT"/>
    <property type="match status" value="1"/>
</dbReference>